<gene>
    <name evidence="1" type="ORF">ILUMI_10897</name>
</gene>
<dbReference type="EMBL" id="VTPC01006066">
    <property type="protein sequence ID" value="KAF2895286.1"/>
    <property type="molecule type" value="Genomic_DNA"/>
</dbReference>
<dbReference type="Pfam" id="PF16062">
    <property type="entry name" value="MavL-like"/>
    <property type="match status" value="1"/>
</dbReference>
<proteinExistence type="predicted"/>
<keyword evidence="2" id="KW-1185">Reference proteome</keyword>
<dbReference type="Proteomes" id="UP000801492">
    <property type="component" value="Unassembled WGS sequence"/>
</dbReference>
<dbReference type="AlphaFoldDB" id="A0A8K0D193"/>
<evidence type="ECO:0000313" key="2">
    <source>
        <dbReference type="Proteomes" id="UP000801492"/>
    </source>
</evidence>
<accession>A0A8K0D193</accession>
<name>A0A8K0D193_IGNLU</name>
<comment type="caution">
    <text evidence="1">The sequence shown here is derived from an EMBL/GenBank/DDBJ whole genome shotgun (WGS) entry which is preliminary data.</text>
</comment>
<dbReference type="InterPro" id="IPR032063">
    <property type="entry name" value="MavL-like"/>
</dbReference>
<protein>
    <submittedName>
        <fullName evidence="1">Uncharacterized protein</fullName>
    </submittedName>
</protein>
<organism evidence="1 2">
    <name type="scientific">Ignelater luminosus</name>
    <name type="common">Cucubano</name>
    <name type="synonym">Pyrophorus luminosus</name>
    <dbReference type="NCBI Taxonomy" id="2038154"/>
    <lineage>
        <taxon>Eukaryota</taxon>
        <taxon>Metazoa</taxon>
        <taxon>Ecdysozoa</taxon>
        <taxon>Arthropoda</taxon>
        <taxon>Hexapoda</taxon>
        <taxon>Insecta</taxon>
        <taxon>Pterygota</taxon>
        <taxon>Neoptera</taxon>
        <taxon>Endopterygota</taxon>
        <taxon>Coleoptera</taxon>
        <taxon>Polyphaga</taxon>
        <taxon>Elateriformia</taxon>
        <taxon>Elateroidea</taxon>
        <taxon>Elateridae</taxon>
        <taxon>Agrypninae</taxon>
        <taxon>Pyrophorini</taxon>
        <taxon>Ignelater</taxon>
    </lineage>
</organism>
<dbReference type="OrthoDB" id="6357136at2759"/>
<sequence>MRSLFSGFYGEVGFTYQRLLNYKDTEPTRFTEIRKGIFFDNNVYCKRIILSIDTLLLEANQRAKERNMTAVVYVVGIGLKVWKISPHQAALFLDASAKRIQTLGSKKSLDHISDVIFAYFSPNATSGGRKNGDFMSIPEHSNGGIKIHIIEREPHTKLTGELEGKLLVVSYPWDGNALPGNEFWAGSLSGSRDPAAASSTQVSELHNPHINPKVRAENLRIATPNGVLSLTEYCKIAKRV</sequence>
<evidence type="ECO:0000313" key="1">
    <source>
        <dbReference type="EMBL" id="KAF2895286.1"/>
    </source>
</evidence>
<reference evidence="1" key="1">
    <citation type="submission" date="2019-08" db="EMBL/GenBank/DDBJ databases">
        <title>The genome of the North American firefly Photinus pyralis.</title>
        <authorList>
            <consortium name="Photinus pyralis genome working group"/>
            <person name="Fallon T.R."/>
            <person name="Sander Lower S.E."/>
            <person name="Weng J.-K."/>
        </authorList>
    </citation>
    <scope>NUCLEOTIDE SEQUENCE</scope>
    <source>
        <strain evidence="1">TRF0915ILg1</strain>
        <tissue evidence="1">Whole body</tissue>
    </source>
</reference>